<dbReference type="KEGG" id="swd:Swoo_3092"/>
<accession>B1KLR6</accession>
<dbReference type="EMBL" id="CP000961">
    <property type="protein sequence ID" value="ACA87363.1"/>
    <property type="molecule type" value="Genomic_DNA"/>
</dbReference>
<organism evidence="1 2">
    <name type="scientific">Shewanella woodyi (strain ATCC 51908 / MS32)</name>
    <dbReference type="NCBI Taxonomy" id="392500"/>
    <lineage>
        <taxon>Bacteria</taxon>
        <taxon>Pseudomonadati</taxon>
        <taxon>Pseudomonadota</taxon>
        <taxon>Gammaproteobacteria</taxon>
        <taxon>Alteromonadales</taxon>
        <taxon>Shewanellaceae</taxon>
        <taxon>Shewanella</taxon>
    </lineage>
</organism>
<evidence type="ECO:0000313" key="1">
    <source>
        <dbReference type="EMBL" id="ACA87363.1"/>
    </source>
</evidence>
<reference evidence="1 2" key="1">
    <citation type="submission" date="2008-02" db="EMBL/GenBank/DDBJ databases">
        <title>Complete sequence of Shewanella woodyi ATCC 51908.</title>
        <authorList>
            <consortium name="US DOE Joint Genome Institute"/>
            <person name="Copeland A."/>
            <person name="Lucas S."/>
            <person name="Lapidus A."/>
            <person name="Glavina del Rio T."/>
            <person name="Dalin E."/>
            <person name="Tice H."/>
            <person name="Bruce D."/>
            <person name="Goodwin L."/>
            <person name="Pitluck S."/>
            <person name="Sims D."/>
            <person name="Brettin T."/>
            <person name="Detter J.C."/>
            <person name="Han C."/>
            <person name="Kuske C.R."/>
            <person name="Schmutz J."/>
            <person name="Larimer F."/>
            <person name="Land M."/>
            <person name="Hauser L."/>
            <person name="Kyrpides N."/>
            <person name="Lykidis A."/>
            <person name="Zhao J.-S."/>
            <person name="Richardson P."/>
        </authorList>
    </citation>
    <scope>NUCLEOTIDE SEQUENCE [LARGE SCALE GENOMIC DNA]</scope>
    <source>
        <strain evidence="2">ATCC 51908 / MS32</strain>
    </source>
</reference>
<dbReference type="AlphaFoldDB" id="B1KLR6"/>
<evidence type="ECO:0000313" key="2">
    <source>
        <dbReference type="Proteomes" id="UP000002168"/>
    </source>
</evidence>
<gene>
    <name evidence="1" type="ordered locus">Swoo_3092</name>
</gene>
<dbReference type="HOGENOM" id="CLU_1159651_0_0_6"/>
<proteinExistence type="predicted"/>
<name>B1KLR6_SHEWM</name>
<dbReference type="Proteomes" id="UP000002168">
    <property type="component" value="Chromosome"/>
</dbReference>
<protein>
    <submittedName>
        <fullName evidence="1">Uncharacterized protein</fullName>
    </submittedName>
</protein>
<dbReference type="RefSeq" id="WP_012325699.1">
    <property type="nucleotide sequence ID" value="NC_010506.1"/>
</dbReference>
<keyword evidence="2" id="KW-1185">Reference proteome</keyword>
<sequence length="251" mass="29029">MPVTGTEPELTKVAIETVQAVCSWKPEHYVEIIKEIAWPVVVLVISLRYKALIVTRVKALFENLQLGKLTLGTSGLSTEWQSNDKQKPPLTNNKIEGDLKSLSQIKLYQEQNDSEYIQDAILFVEKQLDYLNVPLEEQIKLLSAEYSILAATNRYVMINNAIYKSQYNLLVNLSLSTEAVTYQNLEIFFNALKADNPEHYEKTDTQLYLRFLIDWNLIKVENSLYSLTLFGFSYIKYMKKNENITHSFRNV</sequence>